<dbReference type="EMBL" id="FNQK01000009">
    <property type="protein sequence ID" value="SEA25898.1"/>
    <property type="molecule type" value="Genomic_DNA"/>
</dbReference>
<dbReference type="PROSITE" id="PS51257">
    <property type="entry name" value="PROKAR_LIPOPROTEIN"/>
    <property type="match status" value="1"/>
</dbReference>
<dbReference type="Proteomes" id="UP000198846">
    <property type="component" value="Unassembled WGS sequence"/>
</dbReference>
<dbReference type="AlphaFoldDB" id="A0A1H3ZQD5"/>
<dbReference type="OrthoDB" id="1436858at2"/>
<accession>A0A1H3ZQD5</accession>
<organism evidence="1 2">
    <name type="scientific">Bizionia paragorgiae</name>
    <dbReference type="NCBI Taxonomy" id="283786"/>
    <lineage>
        <taxon>Bacteria</taxon>
        <taxon>Pseudomonadati</taxon>
        <taxon>Bacteroidota</taxon>
        <taxon>Flavobacteriia</taxon>
        <taxon>Flavobacteriales</taxon>
        <taxon>Flavobacteriaceae</taxon>
        <taxon>Bizionia</taxon>
    </lineage>
</organism>
<proteinExistence type="predicted"/>
<dbReference type="STRING" id="283786.SAMN04487990_10919"/>
<sequence>MKKLFITLTVASLLFTSCEKEVNPFLISSQNIGLLTDSTQIKDLKTIFANDSIANFTTTEAYLKTGADIEIFEKGGKKLLELTPTHVIDSTATIETIKIVDPRYKTEKGISTESTFGDIKAKYKISSIQNTIRNVVIFVNENNTFFTIDKKELPSDLQFKVSQKIEESNIPDTAKIKYFMVGWND</sequence>
<protein>
    <submittedName>
        <fullName evidence="1">Uncharacterized protein</fullName>
    </submittedName>
</protein>
<keyword evidence="2" id="KW-1185">Reference proteome</keyword>
<dbReference type="RefSeq" id="WP_092133797.1">
    <property type="nucleotide sequence ID" value="NZ_FNQK01000009.1"/>
</dbReference>
<evidence type="ECO:0000313" key="2">
    <source>
        <dbReference type="Proteomes" id="UP000198846"/>
    </source>
</evidence>
<reference evidence="1 2" key="1">
    <citation type="submission" date="2016-10" db="EMBL/GenBank/DDBJ databases">
        <authorList>
            <person name="de Groot N.N."/>
        </authorList>
    </citation>
    <scope>NUCLEOTIDE SEQUENCE [LARGE SCALE GENOMIC DNA]</scope>
    <source>
        <strain evidence="1 2">DSM 23842</strain>
    </source>
</reference>
<evidence type="ECO:0000313" key="1">
    <source>
        <dbReference type="EMBL" id="SEA25898.1"/>
    </source>
</evidence>
<name>A0A1H3ZQD5_BIZPA</name>
<gene>
    <name evidence="1" type="ORF">SAMN04487990_10919</name>
</gene>